<organism evidence="2">
    <name type="scientific">uncultured Caudovirales phage</name>
    <dbReference type="NCBI Taxonomy" id="2100421"/>
    <lineage>
        <taxon>Viruses</taxon>
        <taxon>Duplodnaviria</taxon>
        <taxon>Heunggongvirae</taxon>
        <taxon>Uroviricota</taxon>
        <taxon>Caudoviricetes</taxon>
        <taxon>Peduoviridae</taxon>
        <taxon>Maltschvirus</taxon>
        <taxon>Maltschvirus maltsch</taxon>
    </lineage>
</organism>
<keyword evidence="1" id="KW-0812">Transmembrane</keyword>
<feature type="transmembrane region" description="Helical" evidence="1">
    <location>
        <begin position="124"/>
        <end position="144"/>
    </location>
</feature>
<name>A0A6J5KRF1_9CAUD</name>
<dbReference type="EMBL" id="LR796171">
    <property type="protein sequence ID" value="CAB4123437.1"/>
    <property type="molecule type" value="Genomic_DNA"/>
</dbReference>
<keyword evidence="1" id="KW-0472">Membrane</keyword>
<proteinExistence type="predicted"/>
<accession>A0A6J5KRF1</accession>
<keyword evidence="1" id="KW-1133">Transmembrane helix</keyword>
<feature type="transmembrane region" description="Helical" evidence="1">
    <location>
        <begin position="6"/>
        <end position="27"/>
    </location>
</feature>
<gene>
    <name evidence="2" type="ORF">UFOVP43_18</name>
</gene>
<evidence type="ECO:0008006" key="3">
    <source>
        <dbReference type="Google" id="ProtNLM"/>
    </source>
</evidence>
<feature type="transmembrane region" description="Helical" evidence="1">
    <location>
        <begin position="94"/>
        <end position="112"/>
    </location>
</feature>
<protein>
    <recommendedName>
        <fullName evidence="3">Holin of 3TMs, for gene-transfer release</fullName>
    </recommendedName>
</protein>
<reference evidence="2" key="1">
    <citation type="submission" date="2020-04" db="EMBL/GenBank/DDBJ databases">
        <authorList>
            <person name="Chiriac C."/>
            <person name="Salcher M."/>
            <person name="Ghai R."/>
            <person name="Kavagutti S V."/>
        </authorList>
    </citation>
    <scope>NUCLEOTIDE SEQUENCE</scope>
</reference>
<sequence>MDWLKMIAPTIATAVAGPFGTMAYGLIAHELGVSTEEAKSTIEAGKLTAEQIASVQLAEVQIKAKAQELSLDFAQLVVADRKSAREMQAETRSYIPAVLAISVTIGFFGILIGMMTETFKTSDALMLMLGSLGTAWTGIIAFYFGSSAGSQAKDDLLHKSSPV</sequence>
<evidence type="ECO:0000256" key="1">
    <source>
        <dbReference type="SAM" id="Phobius"/>
    </source>
</evidence>
<evidence type="ECO:0000313" key="2">
    <source>
        <dbReference type="EMBL" id="CAB4123437.1"/>
    </source>
</evidence>